<protein>
    <recommendedName>
        <fullName evidence="4">Calcium load-activated calcium channel-like</fullName>
    </recommendedName>
</protein>
<dbReference type="GO" id="GO:0005262">
    <property type="term" value="F:calcium channel activity"/>
    <property type="evidence" value="ECO:0007669"/>
    <property type="project" value="InterPro"/>
</dbReference>
<reference evidence="2" key="1">
    <citation type="submission" date="2015-10" db="EMBL/GenBank/DDBJ databases">
        <authorList>
            <person name="Martinez-Garcia P.J."/>
            <person name="Crepeau M.W."/>
            <person name="Puiu D."/>
            <person name="Gonzalez-Ibeas D."/>
            <person name="Whalen J."/>
            <person name="Stevens K."/>
            <person name="Paul R."/>
            <person name="Butterfield T."/>
            <person name="Britton M."/>
            <person name="Reagan R."/>
            <person name="Chakraborty S."/>
            <person name="Walawage S.L."/>
            <person name="Vasquez-Gross H.A."/>
            <person name="Cardeno C."/>
            <person name="Famula R."/>
            <person name="Pratt K."/>
            <person name="Kuruganti S."/>
            <person name="Aradhya M.K."/>
            <person name="Leslie C.A."/>
            <person name="Dandekar A.M."/>
            <person name="Salzberg S.L."/>
            <person name="Wegrzyn J.L."/>
            <person name="Langley C.H."/>
            <person name="Neale D.B."/>
        </authorList>
    </citation>
    <scope>NUCLEOTIDE SEQUENCE</scope>
    <source>
        <tissue evidence="2">Leaves</tissue>
    </source>
</reference>
<evidence type="ECO:0000256" key="1">
    <source>
        <dbReference type="SAM" id="Phobius"/>
    </source>
</evidence>
<reference evidence="2" key="2">
    <citation type="submission" date="2020-03" db="EMBL/GenBank/DDBJ databases">
        <title>Walnut 2.0.</title>
        <authorList>
            <person name="Marrano A."/>
            <person name="Britton M."/>
            <person name="Zimin A.V."/>
            <person name="Zaini P.A."/>
            <person name="Workman R."/>
            <person name="Puiu D."/>
            <person name="Bianco L."/>
            <person name="Allen B.J."/>
            <person name="Troggio M."/>
            <person name="Leslie C.A."/>
            <person name="Timp W."/>
            <person name="Dendekar A."/>
            <person name="Salzberg S.L."/>
            <person name="Neale D.B."/>
        </authorList>
    </citation>
    <scope>NUCLEOTIDE SEQUENCE</scope>
    <source>
        <tissue evidence="2">Leaves</tissue>
    </source>
</reference>
<comment type="caution">
    <text evidence="2">The sequence shown here is derived from an EMBL/GenBank/DDBJ whole genome shotgun (WGS) entry which is preliminary data.</text>
</comment>
<proteinExistence type="predicted"/>
<feature type="transmembrane region" description="Helical" evidence="1">
    <location>
        <begin position="76"/>
        <end position="95"/>
    </location>
</feature>
<organism evidence="2 3">
    <name type="scientific">Juglans regia</name>
    <name type="common">English walnut</name>
    <dbReference type="NCBI Taxonomy" id="51240"/>
    <lineage>
        <taxon>Eukaryota</taxon>
        <taxon>Viridiplantae</taxon>
        <taxon>Streptophyta</taxon>
        <taxon>Embryophyta</taxon>
        <taxon>Tracheophyta</taxon>
        <taxon>Spermatophyta</taxon>
        <taxon>Magnoliopsida</taxon>
        <taxon>eudicotyledons</taxon>
        <taxon>Gunneridae</taxon>
        <taxon>Pentapetalae</taxon>
        <taxon>rosids</taxon>
        <taxon>fabids</taxon>
        <taxon>Fagales</taxon>
        <taxon>Juglandaceae</taxon>
        <taxon>Juglans</taxon>
    </lineage>
</organism>
<evidence type="ECO:0000313" key="3">
    <source>
        <dbReference type="Proteomes" id="UP000619265"/>
    </source>
</evidence>
<evidence type="ECO:0008006" key="4">
    <source>
        <dbReference type="Google" id="ProtNLM"/>
    </source>
</evidence>
<keyword evidence="1" id="KW-1133">Transmembrane helix</keyword>
<dbReference type="GO" id="GO:0005789">
    <property type="term" value="C:endoplasmic reticulum membrane"/>
    <property type="evidence" value="ECO:0007669"/>
    <property type="project" value="InterPro"/>
</dbReference>
<dbReference type="InterPro" id="IPR008559">
    <property type="entry name" value="TMCO1"/>
</dbReference>
<keyword evidence="1" id="KW-0472">Membrane</keyword>
<dbReference type="Gramene" id="Jr08_14660_p1">
    <property type="protein sequence ID" value="cds.Jr08_14660_p1"/>
    <property type="gene ID" value="Jr08_14660"/>
</dbReference>
<dbReference type="Proteomes" id="UP000619265">
    <property type="component" value="Unassembled WGS sequence"/>
</dbReference>
<dbReference type="AlphaFoldDB" id="A0A833U5P9"/>
<gene>
    <name evidence="2" type="ORF">F2P56_018723</name>
</gene>
<accession>A0A833U5P9</accession>
<dbReference type="GO" id="GO:0032469">
    <property type="term" value="P:endoplasmic reticulum calcium ion homeostasis"/>
    <property type="evidence" value="ECO:0007669"/>
    <property type="project" value="InterPro"/>
</dbReference>
<dbReference type="PANTHER" id="PTHR20917">
    <property type="entry name" value="PNAS-RELATED"/>
    <property type="match status" value="1"/>
</dbReference>
<evidence type="ECO:0000313" key="2">
    <source>
        <dbReference type="EMBL" id="KAF5462740.1"/>
    </source>
</evidence>
<name>A0A833U5P9_JUGRE</name>
<dbReference type="PANTHER" id="PTHR20917:SF0">
    <property type="entry name" value="CALCIUM LOAD-ACTIVATED CALCIUM CHANNEL"/>
    <property type="match status" value="1"/>
</dbReference>
<sequence length="161" mass="18486">MALLQIFSSFKYSDSLTIVAISLCTVIVCEAISWPLIYCINSYKSRSSIDKAAKKLETMKTESLKESSRDLSLFKFKSGVVVALVLFVFFGLRVFTTKQRQLRPLPHARSQNQLIWFTATLPLNSHYDCYVLDHRSKVLLKLYRDSGICNFCLILHLSMDF</sequence>
<dbReference type="EMBL" id="LIHL02000008">
    <property type="protein sequence ID" value="KAF5462740.1"/>
    <property type="molecule type" value="Genomic_DNA"/>
</dbReference>
<feature type="transmembrane region" description="Helical" evidence="1">
    <location>
        <begin position="12"/>
        <end position="37"/>
    </location>
</feature>
<keyword evidence="1" id="KW-0812">Transmembrane</keyword>